<evidence type="ECO:0000313" key="2">
    <source>
        <dbReference type="EMBL" id="CEL71461.1"/>
    </source>
</evidence>
<protein>
    <submittedName>
        <fullName evidence="2">Uncharacterized protein</fullName>
    </submittedName>
</protein>
<gene>
    <name evidence="2" type="ORF">BN1205_014000</name>
</gene>
<name>A0A0F7UR03_TOXGV</name>
<feature type="coiled-coil region" evidence="1">
    <location>
        <begin position="1"/>
        <end position="31"/>
    </location>
</feature>
<organism evidence="2">
    <name type="scientific">Toxoplasma gondii (strain ATCC 50861 / VEG)</name>
    <dbReference type="NCBI Taxonomy" id="432359"/>
    <lineage>
        <taxon>Eukaryota</taxon>
        <taxon>Sar</taxon>
        <taxon>Alveolata</taxon>
        <taxon>Apicomplexa</taxon>
        <taxon>Conoidasida</taxon>
        <taxon>Coccidia</taxon>
        <taxon>Eucoccidiorida</taxon>
        <taxon>Eimeriorina</taxon>
        <taxon>Sarcocystidae</taxon>
        <taxon>Toxoplasma</taxon>
    </lineage>
</organism>
<evidence type="ECO:0000256" key="1">
    <source>
        <dbReference type="SAM" id="Coils"/>
    </source>
</evidence>
<proteinExistence type="predicted"/>
<dbReference type="AlphaFoldDB" id="A0A0F7UR03"/>
<accession>A0A0F7UR03</accession>
<sequence>MGDASNELAKVEKERRKVEKELADIRRIEDSIRERQIEYLAPRRKSEEEKRIEEVVLNSGRLLTDALSLYGGSKVNFDQDRVSGNFKHSERAISKEAIGTLFRWLDKADEETGANETHRNLNNLRGTLAVMSGLRKHKWVELEEHQQRIRDSRPAKGEIEVPTEERNRFLKNVDDYLVILERLRRLHWKEVEYLDDFGLQLQNGDFPDDEALQDYMYTTLLDRIKTYNGRYGFHNRSIALLDHFRRYYIDLRAEPRSDATTKAWEELRLMTSAFDEYKSFIFNEELEKGVLAGLWPEHAVPLFLY</sequence>
<dbReference type="EMBL" id="LN714489">
    <property type="protein sequence ID" value="CEL71461.1"/>
    <property type="molecule type" value="Genomic_DNA"/>
</dbReference>
<keyword evidence="1" id="KW-0175">Coiled coil</keyword>
<reference evidence="2" key="1">
    <citation type="journal article" date="2015" name="PLoS ONE">
        <title>Comprehensive Evaluation of Toxoplasma gondii VEG and Neospora caninum LIV Genomes with Tachyzoite Stage Transcriptome and Proteome Defines Novel Transcript Features.</title>
        <authorList>
            <person name="Ramaprasad A."/>
            <person name="Mourier T."/>
            <person name="Naeem R."/>
            <person name="Malas T.B."/>
            <person name="Moussa E."/>
            <person name="Panigrahi A."/>
            <person name="Vermont S.J."/>
            <person name="Otto T.D."/>
            <person name="Wastling J."/>
            <person name="Pain A."/>
        </authorList>
    </citation>
    <scope>NUCLEOTIDE SEQUENCE</scope>
    <source>
        <strain evidence="2">VEG</strain>
    </source>
</reference>